<dbReference type="PANTHER" id="PTHR10903">
    <property type="entry name" value="GTPASE, IMAP FAMILY MEMBER-RELATED"/>
    <property type="match status" value="1"/>
</dbReference>
<evidence type="ECO:0000259" key="3">
    <source>
        <dbReference type="Pfam" id="PF04548"/>
    </source>
</evidence>
<accession>A0A397SYC6</accession>
<feature type="domain" description="AIG1-type G" evidence="3">
    <location>
        <begin position="147"/>
        <end position="253"/>
    </location>
</feature>
<dbReference type="EMBL" id="QKYT01000237">
    <property type="protein sequence ID" value="RIA88985.1"/>
    <property type="molecule type" value="Genomic_DNA"/>
</dbReference>
<keyword evidence="2" id="KW-0342">GTP-binding</keyword>
<proteinExistence type="predicted"/>
<dbReference type="Pfam" id="PF04548">
    <property type="entry name" value="AIG1"/>
    <property type="match status" value="1"/>
</dbReference>
<keyword evidence="5" id="KW-1185">Reference proteome</keyword>
<evidence type="ECO:0000256" key="2">
    <source>
        <dbReference type="ARBA" id="ARBA00023134"/>
    </source>
</evidence>
<evidence type="ECO:0000256" key="1">
    <source>
        <dbReference type="ARBA" id="ARBA00022741"/>
    </source>
</evidence>
<reference evidence="4 5" key="1">
    <citation type="submission" date="2018-06" db="EMBL/GenBank/DDBJ databases">
        <title>Comparative genomics reveals the genomic features of Rhizophagus irregularis, R. cerebriforme, R. diaphanum and Gigaspora rosea, and their symbiotic lifestyle signature.</title>
        <authorList>
            <person name="Morin E."/>
            <person name="San Clemente H."/>
            <person name="Chen E.C.H."/>
            <person name="De La Providencia I."/>
            <person name="Hainaut M."/>
            <person name="Kuo A."/>
            <person name="Kohler A."/>
            <person name="Murat C."/>
            <person name="Tang N."/>
            <person name="Roy S."/>
            <person name="Loubradou J."/>
            <person name="Henrissat B."/>
            <person name="Grigoriev I.V."/>
            <person name="Corradi N."/>
            <person name="Roux C."/>
            <person name="Martin F.M."/>
        </authorList>
    </citation>
    <scope>NUCLEOTIDE SEQUENCE [LARGE SCALE GENOMIC DNA]</scope>
    <source>
        <strain evidence="4 5">DAOM 227022</strain>
    </source>
</reference>
<dbReference type="OrthoDB" id="2337785at2759"/>
<dbReference type="AlphaFoldDB" id="A0A397SYC6"/>
<dbReference type="Proteomes" id="UP000265703">
    <property type="component" value="Unassembled WGS sequence"/>
</dbReference>
<name>A0A397SYC6_9GLOM</name>
<keyword evidence="1" id="KW-0547">Nucleotide-binding</keyword>
<dbReference type="Gene3D" id="3.80.10.10">
    <property type="entry name" value="Ribonuclease Inhibitor"/>
    <property type="match status" value="1"/>
</dbReference>
<protein>
    <recommendedName>
        <fullName evidence="3">AIG1-type G domain-containing protein</fullName>
    </recommendedName>
</protein>
<dbReference type="GO" id="GO:0005525">
    <property type="term" value="F:GTP binding"/>
    <property type="evidence" value="ECO:0007669"/>
    <property type="project" value="UniProtKB-KW"/>
</dbReference>
<dbReference type="PANTHER" id="PTHR10903:SF184">
    <property type="entry name" value="GTP-BINDING PROTEIN A"/>
    <property type="match status" value="1"/>
</dbReference>
<sequence length="437" mass="50397">MTKKKDQNVFNNKYSNDETIEIVGSSYGDHLKIENFTNLKRIKLKKLKIISLKIINCSQLIELDCSNTTIEELSLNLCPNITKLKCSNNNKLINIDVSNCSKLEFLDCSNCSNSKFTRLDLSNCPKSIKTNHPPNLVIIREKEDIRNLFVVGRTGSGKSTLCNVLAGTDEFKESNYTNSQTNNFKKKYFERKGTKYCVVDTVGFSHTNLTTKVVLDKIIEGIYSMPDGICQVLFVVDGGFTAEEMNLFLSIKNFMLINNSSRNIFAKMSTKLNNLKNNNKCDSKELKENSSIDRNVLDYITIVRTKFTNFRNNKECETDKRKMCEENKITDKIIKSCRDIIHVDNPPIDIIIEEGKNDDGQVKINENVRTKSREKLLKNLETIRQERYFKLKSWDELYPEIVKYMEYMSEELSEEVKNNPELQLLVQISPETHCLIL</sequence>
<dbReference type="Gene3D" id="3.40.50.300">
    <property type="entry name" value="P-loop containing nucleotide triphosphate hydrolases"/>
    <property type="match status" value="1"/>
</dbReference>
<dbReference type="InterPro" id="IPR006703">
    <property type="entry name" value="G_AIG1"/>
</dbReference>
<organism evidence="4 5">
    <name type="scientific">Glomus cerebriforme</name>
    <dbReference type="NCBI Taxonomy" id="658196"/>
    <lineage>
        <taxon>Eukaryota</taxon>
        <taxon>Fungi</taxon>
        <taxon>Fungi incertae sedis</taxon>
        <taxon>Mucoromycota</taxon>
        <taxon>Glomeromycotina</taxon>
        <taxon>Glomeromycetes</taxon>
        <taxon>Glomerales</taxon>
        <taxon>Glomeraceae</taxon>
        <taxon>Glomus</taxon>
    </lineage>
</organism>
<dbReference type="InterPro" id="IPR032675">
    <property type="entry name" value="LRR_dom_sf"/>
</dbReference>
<dbReference type="SUPFAM" id="SSF52058">
    <property type="entry name" value="L domain-like"/>
    <property type="match status" value="1"/>
</dbReference>
<dbReference type="InterPro" id="IPR027417">
    <property type="entry name" value="P-loop_NTPase"/>
</dbReference>
<evidence type="ECO:0000313" key="5">
    <source>
        <dbReference type="Proteomes" id="UP000265703"/>
    </source>
</evidence>
<gene>
    <name evidence="4" type="ORF">C1645_738981</name>
</gene>
<dbReference type="InterPro" id="IPR045058">
    <property type="entry name" value="GIMA/IAN/Toc"/>
</dbReference>
<evidence type="ECO:0000313" key="4">
    <source>
        <dbReference type="EMBL" id="RIA88985.1"/>
    </source>
</evidence>
<dbReference type="SUPFAM" id="SSF52540">
    <property type="entry name" value="P-loop containing nucleoside triphosphate hydrolases"/>
    <property type="match status" value="1"/>
</dbReference>
<comment type="caution">
    <text evidence="4">The sequence shown here is derived from an EMBL/GenBank/DDBJ whole genome shotgun (WGS) entry which is preliminary data.</text>
</comment>